<dbReference type="STRING" id="38772.ENSGAGP00000027424"/>
<reference evidence="3" key="2">
    <citation type="submission" date="2025-08" db="UniProtKB">
        <authorList>
            <consortium name="Ensembl"/>
        </authorList>
    </citation>
    <scope>IDENTIFICATION</scope>
</reference>
<reference evidence="4" key="1">
    <citation type="journal article" date="2017" name="PLoS ONE">
        <title>The Agassiz's desert tortoise genome provides a resource for the conservation of a threatened species.</title>
        <authorList>
            <person name="Tollis M."/>
            <person name="DeNardo D.F."/>
            <person name="Cornelius J.A."/>
            <person name="Dolby G.A."/>
            <person name="Edwards T."/>
            <person name="Henen B.T."/>
            <person name="Karl A.E."/>
            <person name="Murphy R.W."/>
            <person name="Kusumi K."/>
        </authorList>
    </citation>
    <scope>NUCLEOTIDE SEQUENCE [LARGE SCALE GENOMIC DNA]</scope>
</reference>
<evidence type="ECO:0000256" key="2">
    <source>
        <dbReference type="SAM" id="MobiDB-lite"/>
    </source>
</evidence>
<name>A0A452IHF6_9SAUR</name>
<dbReference type="PANTHER" id="PTHR21468:SF1">
    <property type="entry name" value="COILED-COIL DOMAIN-CONTAINING PROTEIN 83"/>
    <property type="match status" value="1"/>
</dbReference>
<keyword evidence="1" id="KW-0175">Coiled coil</keyword>
<reference evidence="3" key="3">
    <citation type="submission" date="2025-09" db="UniProtKB">
        <authorList>
            <consortium name="Ensembl"/>
        </authorList>
    </citation>
    <scope>IDENTIFICATION</scope>
</reference>
<protein>
    <submittedName>
        <fullName evidence="3">Uncharacterized protein</fullName>
    </submittedName>
</protein>
<keyword evidence="4" id="KW-1185">Reference proteome</keyword>
<dbReference type="Ensembl" id="ENSGAGT00000031154.1">
    <property type="protein sequence ID" value="ENSGAGP00000027424.1"/>
    <property type="gene ID" value="ENSGAGG00000019936.1"/>
</dbReference>
<feature type="region of interest" description="Disordered" evidence="2">
    <location>
        <begin position="318"/>
        <end position="337"/>
    </location>
</feature>
<organism evidence="3 4">
    <name type="scientific">Gopherus agassizii</name>
    <name type="common">Agassiz's desert tortoise</name>
    <dbReference type="NCBI Taxonomy" id="38772"/>
    <lineage>
        <taxon>Eukaryota</taxon>
        <taxon>Metazoa</taxon>
        <taxon>Chordata</taxon>
        <taxon>Craniata</taxon>
        <taxon>Vertebrata</taxon>
        <taxon>Euteleostomi</taxon>
        <taxon>Archelosauria</taxon>
        <taxon>Testudinata</taxon>
        <taxon>Testudines</taxon>
        <taxon>Cryptodira</taxon>
        <taxon>Durocryptodira</taxon>
        <taxon>Testudinoidea</taxon>
        <taxon>Testudinidae</taxon>
        <taxon>Gopherus</taxon>
    </lineage>
</organism>
<proteinExistence type="predicted"/>
<evidence type="ECO:0000313" key="3">
    <source>
        <dbReference type="Ensembl" id="ENSGAGP00000027424.1"/>
    </source>
</evidence>
<feature type="coiled-coil region" evidence="1">
    <location>
        <begin position="105"/>
        <end position="244"/>
    </location>
</feature>
<sequence length="416" mass="48885">MGKKKKKENQVGQFKEAKSSFPEALLAFQIQIKEEEINQLLFELKQLKEKNKKYHERNNYLKEEQLGHIRSLLSNLKTQDKELEQKEVVTRDDVEAAMREKWQYFRDQEVLLKELRSKINEVEHKLLVKQAEKDYWLEYKNVGSGEHAKQIKLLENDIHGLKDDLEQMTEYYRHTLETTKEKMDRLVEKQMNEKKEWATENAVKHIDKTSHREIEENEWLKEEVEIYRKEVSDLEASAQLLEEENIYMIRSLFNCRLQNLKISGHLFLTQGAGLQIQGEELLSEDLEGLQCRDYAAKRDAGDESTKSTAPLAIEKEVFSDTQSEAEAEKQEDSYEDLRGEPMASALNYLLYEDEKDIQEFSKLGALGMKLMSAVGRAMPIHEELREMSSKCQFEESFDTYKSEGHITYRMIKSVFT</sequence>
<evidence type="ECO:0000256" key="1">
    <source>
        <dbReference type="SAM" id="Coils"/>
    </source>
</evidence>
<feature type="coiled-coil region" evidence="1">
    <location>
        <begin position="30"/>
        <end position="64"/>
    </location>
</feature>
<dbReference type="Proteomes" id="UP000291020">
    <property type="component" value="Unassembled WGS sequence"/>
</dbReference>
<dbReference type="AlphaFoldDB" id="A0A452IHF6"/>
<feature type="compositionally biased region" description="Basic and acidic residues" evidence="2">
    <location>
        <begin position="326"/>
        <end position="337"/>
    </location>
</feature>
<dbReference type="PANTHER" id="PTHR21468">
    <property type="entry name" value="HSD9"/>
    <property type="match status" value="1"/>
</dbReference>
<evidence type="ECO:0000313" key="4">
    <source>
        <dbReference type="Proteomes" id="UP000291020"/>
    </source>
</evidence>
<dbReference type="InterPro" id="IPR026702">
    <property type="entry name" value="CCDC83"/>
</dbReference>
<accession>A0A452IHF6</accession>